<comment type="caution">
    <text evidence="4">The sequence shown here is derived from an EMBL/GenBank/DDBJ whole genome shotgun (WGS) entry which is preliminary data.</text>
</comment>
<evidence type="ECO:0000313" key="5">
    <source>
        <dbReference type="Proteomes" id="UP000053669"/>
    </source>
</evidence>
<name>A0A101SGQ8_9ACTN</name>
<dbReference type="Pfam" id="PF21725">
    <property type="entry name" value="T7SS_signal"/>
    <property type="match status" value="1"/>
</dbReference>
<dbReference type="PROSITE" id="PS51996">
    <property type="entry name" value="TR_MART"/>
    <property type="match status" value="1"/>
</dbReference>
<protein>
    <submittedName>
        <fullName evidence="4">Uncharacterized protein</fullName>
    </submittedName>
</protein>
<dbReference type="Proteomes" id="UP000053669">
    <property type="component" value="Unassembled WGS sequence"/>
</dbReference>
<dbReference type="Gene3D" id="3.90.176.10">
    <property type="entry name" value="Toxin ADP-ribosyltransferase, Chain A, domain 1"/>
    <property type="match status" value="1"/>
</dbReference>
<dbReference type="GO" id="GO:0005576">
    <property type="term" value="C:extracellular region"/>
    <property type="evidence" value="ECO:0007669"/>
    <property type="project" value="InterPro"/>
</dbReference>
<proteinExistence type="predicted"/>
<dbReference type="Pfam" id="PF03496">
    <property type="entry name" value="ADPrib_exo_Tox"/>
    <property type="match status" value="1"/>
</dbReference>
<dbReference type="AlphaFoldDB" id="A0A101SGQ8"/>
<sequence length="668" mass="70224">MGVLGELGDLADGVKQGVSDGVNATAGVVGDSLDGVGLKSAGEKVRDGAEYLTGAVGAVVPERDLGETDEPGELIHGSTGDIEEAVRHLKAFATAFESVGQALKKLDPGHWTGTAAESFRESFTTHPKKWLAAADACTAAAQALGSYADTVSWARGQAGEAIEKWRAAEAKSTAARQKYDQQFWDYQSALTVGSLSGSDTATPTDPGDFVDPGEADRGAARETLKDARHTRDSAAETAATKVTGAFEAAPAEPGAWARFKAGLIDAPMALNMELEHFAGGFLKGGIGLTRMMRTVNPLDPYNLTHPSQYLRNVSITGMGLLTSANHPVRTAKSMAGSGWSTDPSEALGTLSFDVGLDLLTGGAAGGAAAARRTFTVGAKDAMETGVERGAREGMGTTAESAGESAARNVAKDGLPDGWTFKRAEETADATADAAKDVARDKWDKPADPAGGSPAAEADAQSAPPGRGGLPDSARHESAMAGISEGAVTFRSSEGAMQYGAKHWNDYAEGLPNEVKETVKGYTETGHLRVNGFLRGEKYYDTPEVHQQIERLDKALAGNPLPEDVVVDRSTNLEHFYEKMNVDDPRLLVGRNFTDDGYMSTSLGGAVSESRAAVLHLRVPAETPGLWVEKVGAYGAGERELLLGRGSEYTITEAFKDANGKWQIYGEIH</sequence>
<accession>A0A101SGQ8</accession>
<dbReference type="SUPFAM" id="SSF56399">
    <property type="entry name" value="ADP-ribosylation"/>
    <property type="match status" value="1"/>
</dbReference>
<dbReference type="InterPro" id="IPR049082">
    <property type="entry name" value="T7SS_signal"/>
</dbReference>
<organism evidence="4 5">
    <name type="scientific">Streptomyces canus</name>
    <dbReference type="NCBI Taxonomy" id="58343"/>
    <lineage>
        <taxon>Bacteria</taxon>
        <taxon>Bacillati</taxon>
        <taxon>Actinomycetota</taxon>
        <taxon>Actinomycetes</taxon>
        <taxon>Kitasatosporales</taxon>
        <taxon>Streptomycetaceae</taxon>
        <taxon>Streptomyces</taxon>
        <taxon>Streptomyces aurantiacus group</taxon>
    </lineage>
</organism>
<reference evidence="4 5" key="1">
    <citation type="submission" date="2015-10" db="EMBL/GenBank/DDBJ databases">
        <title>Draft genome sequence of Streptomyces canus DSM 40017, type strain for the species Streptomyces canus.</title>
        <authorList>
            <person name="Ruckert C."/>
            <person name="Winkler A."/>
            <person name="Kalinowski J."/>
            <person name="Kampfer P."/>
            <person name="Glaeser S."/>
        </authorList>
    </citation>
    <scope>NUCLEOTIDE SEQUENCE [LARGE SCALE GENOMIC DNA]</scope>
    <source>
        <strain evidence="4 5">DSM 40017</strain>
    </source>
</reference>
<feature type="region of interest" description="Disordered" evidence="1">
    <location>
        <begin position="195"/>
        <end position="215"/>
    </location>
</feature>
<evidence type="ECO:0000313" key="4">
    <source>
        <dbReference type="EMBL" id="KUN73880.1"/>
    </source>
</evidence>
<evidence type="ECO:0000256" key="1">
    <source>
        <dbReference type="SAM" id="MobiDB-lite"/>
    </source>
</evidence>
<dbReference type="RefSeq" id="WP_059204643.1">
    <property type="nucleotide sequence ID" value="NZ_KQ948657.1"/>
</dbReference>
<evidence type="ECO:0000259" key="3">
    <source>
        <dbReference type="Pfam" id="PF21725"/>
    </source>
</evidence>
<feature type="domain" description="Putative T7SS secretion signal" evidence="3">
    <location>
        <begin position="9"/>
        <end position="253"/>
    </location>
</feature>
<gene>
    <name evidence="4" type="ORF">AQJ46_06255</name>
</gene>
<feature type="compositionally biased region" description="Basic and acidic residues" evidence="1">
    <location>
        <begin position="433"/>
        <end position="446"/>
    </location>
</feature>
<evidence type="ECO:0000259" key="2">
    <source>
        <dbReference type="Pfam" id="PF03496"/>
    </source>
</evidence>
<feature type="region of interest" description="Disordered" evidence="1">
    <location>
        <begin position="386"/>
        <end position="476"/>
    </location>
</feature>
<dbReference type="InterPro" id="IPR003540">
    <property type="entry name" value="ADP-ribosyltransferase"/>
</dbReference>
<dbReference type="STRING" id="58343.AQJ46_06255"/>
<dbReference type="EMBL" id="LMWU01000005">
    <property type="protein sequence ID" value="KUN73880.1"/>
    <property type="molecule type" value="Genomic_DNA"/>
</dbReference>
<feature type="domain" description="ADP ribosyltransferase" evidence="2">
    <location>
        <begin position="496"/>
        <end position="654"/>
    </location>
</feature>
<feature type="compositionally biased region" description="Basic and acidic residues" evidence="1">
    <location>
        <begin position="409"/>
        <end position="425"/>
    </location>
</feature>